<protein>
    <submittedName>
        <fullName evidence="8">ACS family tartrate transporter-like MFS transporter</fullName>
    </submittedName>
</protein>
<dbReference type="CDD" id="cd17319">
    <property type="entry name" value="MFS_ExuT_GudP_like"/>
    <property type="match status" value="1"/>
</dbReference>
<feature type="transmembrane region" description="Helical" evidence="6">
    <location>
        <begin position="123"/>
        <end position="145"/>
    </location>
</feature>
<accession>A0A2S4MB31</accession>
<reference evidence="8 9" key="1">
    <citation type="submission" date="2018-01" db="EMBL/GenBank/DDBJ databases">
        <title>Genomic Encyclopedia of Type Strains, Phase III (KMG-III): the genomes of soil and plant-associated and newly described type strains.</title>
        <authorList>
            <person name="Whitman W."/>
        </authorList>
    </citation>
    <scope>NUCLEOTIDE SEQUENCE [LARGE SCALE GENOMIC DNA]</scope>
    <source>
        <strain evidence="8 9">1131</strain>
    </source>
</reference>
<dbReference type="PROSITE" id="PS50850">
    <property type="entry name" value="MFS"/>
    <property type="match status" value="1"/>
</dbReference>
<feature type="transmembrane region" description="Helical" evidence="6">
    <location>
        <begin position="29"/>
        <end position="46"/>
    </location>
</feature>
<dbReference type="InterPro" id="IPR011701">
    <property type="entry name" value="MFS"/>
</dbReference>
<keyword evidence="3 6" id="KW-0812">Transmembrane</keyword>
<dbReference type="InterPro" id="IPR020846">
    <property type="entry name" value="MFS_dom"/>
</dbReference>
<evidence type="ECO:0000256" key="3">
    <source>
        <dbReference type="ARBA" id="ARBA00022692"/>
    </source>
</evidence>
<dbReference type="InterPro" id="IPR036259">
    <property type="entry name" value="MFS_trans_sf"/>
</dbReference>
<evidence type="ECO:0000256" key="1">
    <source>
        <dbReference type="ARBA" id="ARBA00004141"/>
    </source>
</evidence>
<evidence type="ECO:0000313" key="8">
    <source>
        <dbReference type="EMBL" id="POR51943.1"/>
    </source>
</evidence>
<feature type="transmembrane region" description="Helical" evidence="6">
    <location>
        <begin position="375"/>
        <end position="402"/>
    </location>
</feature>
<dbReference type="RefSeq" id="WP_103718528.1">
    <property type="nucleotide sequence ID" value="NZ_PQFZ01000006.1"/>
</dbReference>
<proteinExistence type="predicted"/>
<evidence type="ECO:0000256" key="4">
    <source>
        <dbReference type="ARBA" id="ARBA00022989"/>
    </source>
</evidence>
<feature type="transmembrane region" description="Helical" evidence="6">
    <location>
        <begin position="349"/>
        <end position="368"/>
    </location>
</feature>
<feature type="transmembrane region" description="Helical" evidence="6">
    <location>
        <begin position="98"/>
        <end position="117"/>
    </location>
</feature>
<gene>
    <name evidence="8" type="ORF">CYD53_106227</name>
</gene>
<dbReference type="GO" id="GO:0016020">
    <property type="term" value="C:membrane"/>
    <property type="evidence" value="ECO:0007669"/>
    <property type="project" value="UniProtKB-SubCell"/>
</dbReference>
<dbReference type="GO" id="GO:0022857">
    <property type="term" value="F:transmembrane transporter activity"/>
    <property type="evidence" value="ECO:0007669"/>
    <property type="project" value="InterPro"/>
</dbReference>
<organism evidence="8 9">
    <name type="scientific">Bosea psychrotolerans</name>
    <dbReference type="NCBI Taxonomy" id="1871628"/>
    <lineage>
        <taxon>Bacteria</taxon>
        <taxon>Pseudomonadati</taxon>
        <taxon>Pseudomonadota</taxon>
        <taxon>Alphaproteobacteria</taxon>
        <taxon>Hyphomicrobiales</taxon>
        <taxon>Boseaceae</taxon>
        <taxon>Bosea</taxon>
    </lineage>
</organism>
<feature type="transmembrane region" description="Helical" evidence="6">
    <location>
        <begin position="157"/>
        <end position="179"/>
    </location>
</feature>
<feature type="transmembrane region" description="Helical" evidence="6">
    <location>
        <begin position="414"/>
        <end position="433"/>
    </location>
</feature>
<dbReference type="PANTHER" id="PTHR43791:SF36">
    <property type="entry name" value="TRANSPORTER, PUTATIVE (AFU_ORTHOLOGUE AFUA_6G08340)-RELATED"/>
    <property type="match status" value="1"/>
</dbReference>
<evidence type="ECO:0000256" key="2">
    <source>
        <dbReference type="ARBA" id="ARBA00022448"/>
    </source>
</evidence>
<evidence type="ECO:0000256" key="5">
    <source>
        <dbReference type="ARBA" id="ARBA00023136"/>
    </source>
</evidence>
<dbReference type="Gene3D" id="1.20.1250.20">
    <property type="entry name" value="MFS general substrate transporter like domains"/>
    <property type="match status" value="2"/>
</dbReference>
<dbReference type="AlphaFoldDB" id="A0A2S4MB31"/>
<dbReference type="SUPFAM" id="SSF103473">
    <property type="entry name" value="MFS general substrate transporter"/>
    <property type="match status" value="1"/>
</dbReference>
<dbReference type="FunFam" id="1.20.1250.20:FF:000018">
    <property type="entry name" value="MFS transporter permease"/>
    <property type="match status" value="1"/>
</dbReference>
<feature type="transmembrane region" description="Helical" evidence="6">
    <location>
        <begin position="259"/>
        <end position="280"/>
    </location>
</feature>
<feature type="domain" description="Major facilitator superfamily (MFS) profile" evidence="7">
    <location>
        <begin position="33"/>
        <end position="438"/>
    </location>
</feature>
<feature type="transmembrane region" description="Helical" evidence="6">
    <location>
        <begin position="191"/>
        <end position="213"/>
    </location>
</feature>
<keyword evidence="9" id="KW-1185">Reference proteome</keyword>
<dbReference type="PANTHER" id="PTHR43791">
    <property type="entry name" value="PERMEASE-RELATED"/>
    <property type="match status" value="1"/>
</dbReference>
<comment type="subcellular location">
    <subcellularLocation>
        <location evidence="1">Membrane</location>
        <topology evidence="1">Multi-pass membrane protein</topology>
    </subcellularLocation>
</comment>
<dbReference type="OrthoDB" id="9773957at2"/>
<comment type="caution">
    <text evidence="8">The sequence shown here is derived from an EMBL/GenBank/DDBJ whole genome shotgun (WGS) entry which is preliminary data.</text>
</comment>
<keyword evidence="2" id="KW-0813">Transport</keyword>
<feature type="transmembrane region" description="Helical" evidence="6">
    <location>
        <begin position="66"/>
        <end position="86"/>
    </location>
</feature>
<feature type="transmembrane region" description="Helical" evidence="6">
    <location>
        <begin position="324"/>
        <end position="343"/>
    </location>
</feature>
<sequence length="442" mass="47964">MSSIASHIDTDAVAEPAASATADRIVGKVIWRLLPFMALLYFVNQLDRVNISFAALTMNQDLGFTAQMYGFGAGIFFVGYFIFEIPSNLLLHRFGARLWIFRIMLTWGAVSVAMAWVNSPQAFYVMRFLLGFAEAGFVPGMFLYLTYWIPKAYRGKALGLFIIAAPATPVLAGPISTLLLEMDGLLGLRGWQWMFILEGLPAIVLAFVTLSYLTDRPANAQWLTAQERTWLEDTIAAEEKVVAQHGSDSLWDGLRSLKVMTLTICYLMLVIGTLGVAFFLPQIIRTFGLGNLAVGFVIAIPYGLAAAACILWPRRSDRKRERRWHLALACFAGAGGLAVAASIGTHWLAILPLCVALMGVYAALPVFWCIPGNYLIGLAAASGIALINSIGNLGGFIGPFLVGWLRDLTGSFNTALLCLSIGPLVAGLIILAMPGEIDKSAK</sequence>
<evidence type="ECO:0000313" key="9">
    <source>
        <dbReference type="Proteomes" id="UP000236919"/>
    </source>
</evidence>
<dbReference type="Pfam" id="PF07690">
    <property type="entry name" value="MFS_1"/>
    <property type="match status" value="1"/>
</dbReference>
<name>A0A2S4MB31_9HYPH</name>
<keyword evidence="5 6" id="KW-0472">Membrane</keyword>
<keyword evidence="4 6" id="KW-1133">Transmembrane helix</keyword>
<dbReference type="EMBL" id="PQFZ01000006">
    <property type="protein sequence ID" value="POR51943.1"/>
    <property type="molecule type" value="Genomic_DNA"/>
</dbReference>
<dbReference type="Proteomes" id="UP000236919">
    <property type="component" value="Unassembled WGS sequence"/>
</dbReference>
<evidence type="ECO:0000256" key="6">
    <source>
        <dbReference type="SAM" id="Phobius"/>
    </source>
</evidence>
<evidence type="ECO:0000259" key="7">
    <source>
        <dbReference type="PROSITE" id="PS50850"/>
    </source>
</evidence>
<feature type="transmembrane region" description="Helical" evidence="6">
    <location>
        <begin position="292"/>
        <end position="312"/>
    </location>
</feature>